<dbReference type="InterPro" id="IPR008948">
    <property type="entry name" value="L-Aspartase-like"/>
</dbReference>
<evidence type="ECO:0000256" key="7">
    <source>
        <dbReference type="RuleBase" id="RU003954"/>
    </source>
</evidence>
<dbReference type="GO" id="GO:0019556">
    <property type="term" value="P:L-histidine catabolic process to glutamate and formamide"/>
    <property type="evidence" value="ECO:0007669"/>
    <property type="project" value="UniProtKB-UniPathway"/>
</dbReference>
<dbReference type="Gene3D" id="1.20.200.10">
    <property type="entry name" value="Fumarase/aspartase (Central domain)"/>
    <property type="match status" value="1"/>
</dbReference>
<dbReference type="FunFam" id="1.10.275.10:FF:000005">
    <property type="entry name" value="Histidine ammonia-lyase"/>
    <property type="match status" value="1"/>
</dbReference>
<dbReference type="CDD" id="cd00332">
    <property type="entry name" value="PAL-HAL"/>
    <property type="match status" value="1"/>
</dbReference>
<dbReference type="FunFam" id="1.20.200.10:FF:000003">
    <property type="entry name" value="Histidine ammonia-lyase"/>
    <property type="match status" value="1"/>
</dbReference>
<reference evidence="11" key="1">
    <citation type="journal article" date="2015" name="MBio">
        <title>Genome-Resolved Metagenomic Analysis Reveals Roles for Candidate Phyla and Other Microbial Community Members in Biogeochemical Transformations in Oil Reservoirs.</title>
        <authorList>
            <person name="Hu P."/>
            <person name="Tom L."/>
            <person name="Singh A."/>
            <person name="Thomas B.C."/>
            <person name="Baker B.J."/>
            <person name="Piceno Y.M."/>
            <person name="Andersen G.L."/>
            <person name="Banfield J.F."/>
        </authorList>
    </citation>
    <scope>NUCLEOTIDE SEQUENCE [LARGE SCALE GENOMIC DNA]</scope>
</reference>
<dbReference type="Pfam" id="PF00221">
    <property type="entry name" value="Lyase_aromatic"/>
    <property type="match status" value="1"/>
</dbReference>
<dbReference type="UniPathway" id="UPA00379">
    <property type="reaction ID" value="UER00549"/>
</dbReference>
<comment type="pathway">
    <text evidence="1 8">Amino-acid degradation; L-histidine degradation into L-glutamate; N-formimidoyl-L-glutamate from L-histidine: step 1/3.</text>
</comment>
<dbReference type="InterPro" id="IPR024083">
    <property type="entry name" value="Fumarase/histidase_N"/>
</dbReference>
<evidence type="ECO:0000256" key="5">
    <source>
        <dbReference type="ARBA" id="ARBA00049269"/>
    </source>
</evidence>
<comment type="similarity">
    <text evidence="7">Belongs to the PAL/histidase family.</text>
</comment>
<evidence type="ECO:0000313" key="10">
    <source>
        <dbReference type="EMBL" id="KUK80823.1"/>
    </source>
</evidence>
<accession>A0A101HPT4</accession>
<evidence type="ECO:0000256" key="2">
    <source>
        <dbReference type="ARBA" id="ARBA00012994"/>
    </source>
</evidence>
<evidence type="ECO:0000256" key="9">
    <source>
        <dbReference type="RuleBase" id="RU004480"/>
    </source>
</evidence>
<dbReference type="NCBIfam" id="NF006871">
    <property type="entry name" value="PRK09367.1"/>
    <property type="match status" value="1"/>
</dbReference>
<dbReference type="PATRIC" id="fig|1184387.3.peg.1134"/>
<dbReference type="InterPro" id="IPR001106">
    <property type="entry name" value="Aromatic_Lyase"/>
</dbReference>
<dbReference type="InterPro" id="IPR022313">
    <property type="entry name" value="Phe/His_NH3-lyase_AS"/>
</dbReference>
<evidence type="ECO:0000256" key="6">
    <source>
        <dbReference type="NCBIfam" id="TIGR01225"/>
    </source>
</evidence>
<dbReference type="Proteomes" id="UP000054092">
    <property type="component" value="Unassembled WGS sequence"/>
</dbReference>
<keyword evidence="3 8" id="KW-0369">Histidine metabolism</keyword>
<evidence type="ECO:0000313" key="11">
    <source>
        <dbReference type="Proteomes" id="UP000054092"/>
    </source>
</evidence>
<dbReference type="GO" id="GO:0019557">
    <property type="term" value="P:L-histidine catabolic process to glutamate and formate"/>
    <property type="evidence" value="ECO:0007669"/>
    <property type="project" value="UniProtKB-UniPathway"/>
</dbReference>
<comment type="caution">
    <text evidence="10">The sequence shown here is derived from an EMBL/GenBank/DDBJ whole genome shotgun (WGS) entry which is preliminary data.</text>
</comment>
<gene>
    <name evidence="10" type="ORF">XD94_0746</name>
</gene>
<comment type="subcellular location">
    <subcellularLocation>
        <location evidence="9">Cytoplasm</location>
    </subcellularLocation>
</comment>
<dbReference type="PROSITE" id="PS00488">
    <property type="entry name" value="PAL_HISTIDASE"/>
    <property type="match status" value="1"/>
</dbReference>
<dbReference type="SUPFAM" id="SSF48557">
    <property type="entry name" value="L-aspartase-like"/>
    <property type="match status" value="1"/>
</dbReference>
<evidence type="ECO:0000256" key="1">
    <source>
        <dbReference type="ARBA" id="ARBA00005113"/>
    </source>
</evidence>
<dbReference type="Gene3D" id="1.10.275.10">
    <property type="entry name" value="Fumarase/aspartase (N-terminal domain)"/>
    <property type="match status" value="1"/>
</dbReference>
<keyword evidence="4 7" id="KW-0456">Lyase</keyword>
<comment type="catalytic activity">
    <reaction evidence="5 8">
        <text>L-histidine = trans-urocanate + NH4(+)</text>
        <dbReference type="Rhea" id="RHEA:21232"/>
        <dbReference type="ChEBI" id="CHEBI:17771"/>
        <dbReference type="ChEBI" id="CHEBI:28938"/>
        <dbReference type="ChEBI" id="CHEBI:57595"/>
        <dbReference type="EC" id="4.3.1.3"/>
    </reaction>
</comment>
<dbReference type="InterPro" id="IPR005921">
    <property type="entry name" value="HutH"/>
</dbReference>
<dbReference type="EC" id="4.3.1.3" evidence="2 6"/>
<organism evidence="10 11">
    <name type="scientific">Mesotoga prima</name>
    <dbReference type="NCBI Taxonomy" id="1184387"/>
    <lineage>
        <taxon>Bacteria</taxon>
        <taxon>Thermotogati</taxon>
        <taxon>Thermotogota</taxon>
        <taxon>Thermotogae</taxon>
        <taxon>Kosmotogales</taxon>
        <taxon>Kosmotogaceae</taxon>
        <taxon>Mesotoga</taxon>
    </lineage>
</organism>
<name>A0A101HPT4_9BACT</name>
<dbReference type="GO" id="GO:0005737">
    <property type="term" value="C:cytoplasm"/>
    <property type="evidence" value="ECO:0007669"/>
    <property type="project" value="UniProtKB-SubCell"/>
</dbReference>
<proteinExistence type="inferred from homology"/>
<evidence type="ECO:0000256" key="4">
    <source>
        <dbReference type="ARBA" id="ARBA00023239"/>
    </source>
</evidence>
<dbReference type="PANTHER" id="PTHR10362">
    <property type="entry name" value="HISTIDINE AMMONIA-LYASE"/>
    <property type="match status" value="1"/>
</dbReference>
<evidence type="ECO:0000256" key="8">
    <source>
        <dbReference type="RuleBase" id="RU004479"/>
    </source>
</evidence>
<sequence length="494" mass="53515">MQIDGEHLTLSGLYNVAFGNEFCSINELSAKLLDERRESLETNSMKKTIYGVNTGFGVMADHRISPKDLDALQRNIVLSHAAGVGEPLKEEHVRAVMLVRANSLLKGYSGVRKCVVQRILDLLNNGIVPIVPAKGSVGASGDLAPLAHIAMTLIGEGDCLVDGRLVSSSQALASKCLEPLVLKAKEGLSLLNGTALMAGLAGCSTYTASRLLDQAILVAAMSVDALMGSTSPFDERVHKARPHRGQTYVAKKLRESLEGSEIRTSHLDCDRVQDAYTLRTIPQVYGAVKDTIEYAEAVLETEINSATDNPLIFENGDAISGGNFHGEPVALVADFLSIALTDLGNMIERRIDRLVNPKLNDLPPFLTNGEEGLNSGYMIWQYTAAALASENKTLAHPASADSIPTSGFQEDHVSMGAWGARKLWSILDNVATLISIEALLAFRALSFRHPKKSGSVIEELFEEIASIVPDHREDRYFGTEFSSVRELLFKRAGL</sequence>
<evidence type="ECO:0000256" key="3">
    <source>
        <dbReference type="ARBA" id="ARBA00022808"/>
    </source>
</evidence>
<dbReference type="AlphaFoldDB" id="A0A101HPT4"/>
<dbReference type="EMBL" id="LGGP01000107">
    <property type="protein sequence ID" value="KUK80823.1"/>
    <property type="molecule type" value="Genomic_DNA"/>
</dbReference>
<dbReference type="NCBIfam" id="TIGR01225">
    <property type="entry name" value="hutH"/>
    <property type="match status" value="1"/>
</dbReference>
<dbReference type="GO" id="GO:0004397">
    <property type="term" value="F:histidine ammonia-lyase activity"/>
    <property type="evidence" value="ECO:0007669"/>
    <property type="project" value="UniProtKB-UniRule"/>
</dbReference>
<protein>
    <recommendedName>
        <fullName evidence="2 6">Histidine ammonia-lyase</fullName>
        <ecNumber evidence="2 6">4.3.1.3</ecNumber>
    </recommendedName>
</protein>